<reference evidence="2 3" key="1">
    <citation type="submission" date="2023-02" db="EMBL/GenBank/DDBJ databases">
        <title>LHISI_Scaffold_Assembly.</title>
        <authorList>
            <person name="Stuart O.P."/>
            <person name="Cleave R."/>
            <person name="Magrath M.J.L."/>
            <person name="Mikheyev A.S."/>
        </authorList>
    </citation>
    <scope>NUCLEOTIDE SEQUENCE [LARGE SCALE GENOMIC DNA]</scope>
    <source>
        <strain evidence="2">Daus_M_001</strain>
        <tissue evidence="2">Leg muscle</tissue>
    </source>
</reference>
<proteinExistence type="predicted"/>
<evidence type="ECO:0000313" key="3">
    <source>
        <dbReference type="Proteomes" id="UP001159363"/>
    </source>
</evidence>
<dbReference type="Proteomes" id="UP001159363">
    <property type="component" value="Chromosome 2"/>
</dbReference>
<evidence type="ECO:0000313" key="2">
    <source>
        <dbReference type="EMBL" id="KAJ8894282.1"/>
    </source>
</evidence>
<sequence length="318" mass="35462">MAGVWLCNGGDCSVGVRLAHCGPPVPSGVHEGRLAQHDLPHRLHHRRPRLRRAARGLLRLLRSRAGQQVYARRGEYALIPHILAFYTLNISLACSYSFMALFCWWTSLAAWAVVQGSKYMLAVMNVLSSHILTSYTRMHCLPYRLHPHIPVRRCPAGRIIRLLRHRARQQMYVRCAFTSGGSGVDAEPAVGGNRSRDALCVCVQFVALLFLLLSLEVAAAVVTLVVRVNFLGSMEGRLVQQLADRYGRNTHNNSAFTEAVDLMQFKVQSNLAALTTSLKPCLLNFCYDPLTVTAAFPEALLMFYFQDIPRPPASTFEA</sequence>
<keyword evidence="1" id="KW-0472">Membrane</keyword>
<keyword evidence="1" id="KW-1133">Transmembrane helix</keyword>
<accession>A0ABQ9IC71</accession>
<keyword evidence="1" id="KW-0812">Transmembrane</keyword>
<evidence type="ECO:0000256" key="1">
    <source>
        <dbReference type="SAM" id="Phobius"/>
    </source>
</evidence>
<name>A0ABQ9IC71_9NEOP</name>
<comment type="caution">
    <text evidence="2">The sequence shown here is derived from an EMBL/GenBank/DDBJ whole genome shotgun (WGS) entry which is preliminary data.</text>
</comment>
<feature type="transmembrane region" description="Helical" evidence="1">
    <location>
        <begin position="82"/>
        <end position="107"/>
    </location>
</feature>
<keyword evidence="3" id="KW-1185">Reference proteome</keyword>
<gene>
    <name evidence="2" type="ORF">PR048_006896</name>
</gene>
<dbReference type="EMBL" id="JARBHB010000002">
    <property type="protein sequence ID" value="KAJ8894282.1"/>
    <property type="molecule type" value="Genomic_DNA"/>
</dbReference>
<feature type="transmembrane region" description="Helical" evidence="1">
    <location>
        <begin position="198"/>
        <end position="226"/>
    </location>
</feature>
<organism evidence="2 3">
    <name type="scientific">Dryococelus australis</name>
    <dbReference type="NCBI Taxonomy" id="614101"/>
    <lineage>
        <taxon>Eukaryota</taxon>
        <taxon>Metazoa</taxon>
        <taxon>Ecdysozoa</taxon>
        <taxon>Arthropoda</taxon>
        <taxon>Hexapoda</taxon>
        <taxon>Insecta</taxon>
        <taxon>Pterygota</taxon>
        <taxon>Neoptera</taxon>
        <taxon>Polyneoptera</taxon>
        <taxon>Phasmatodea</taxon>
        <taxon>Verophasmatodea</taxon>
        <taxon>Anareolatae</taxon>
        <taxon>Phasmatidae</taxon>
        <taxon>Eurycanthinae</taxon>
        <taxon>Dryococelus</taxon>
    </lineage>
</organism>
<protein>
    <submittedName>
        <fullName evidence="2">Uncharacterized protein</fullName>
    </submittedName>
</protein>